<evidence type="ECO:0000313" key="2">
    <source>
        <dbReference type="Proteomes" id="UP000094236"/>
    </source>
</evidence>
<name>A0A1E4TSX0_PACTA</name>
<gene>
    <name evidence="1" type="ORF">PACTADRAFT_3761</name>
</gene>
<keyword evidence="2" id="KW-1185">Reference proteome</keyword>
<organism evidence="1 2">
    <name type="scientific">Pachysolen tannophilus NRRL Y-2460</name>
    <dbReference type="NCBI Taxonomy" id="669874"/>
    <lineage>
        <taxon>Eukaryota</taxon>
        <taxon>Fungi</taxon>
        <taxon>Dikarya</taxon>
        <taxon>Ascomycota</taxon>
        <taxon>Saccharomycotina</taxon>
        <taxon>Pichiomycetes</taxon>
        <taxon>Pachysolenaceae</taxon>
        <taxon>Pachysolen</taxon>
    </lineage>
</organism>
<evidence type="ECO:0000313" key="1">
    <source>
        <dbReference type="EMBL" id="ODV94873.1"/>
    </source>
</evidence>
<reference evidence="2" key="1">
    <citation type="submission" date="2016-05" db="EMBL/GenBank/DDBJ databases">
        <title>Comparative genomics of biotechnologically important yeasts.</title>
        <authorList>
            <consortium name="DOE Joint Genome Institute"/>
            <person name="Riley R."/>
            <person name="Haridas S."/>
            <person name="Wolfe K.H."/>
            <person name="Lopes M.R."/>
            <person name="Hittinger C.T."/>
            <person name="Goker M."/>
            <person name="Salamov A."/>
            <person name="Wisecaver J."/>
            <person name="Long T.M."/>
            <person name="Aerts A.L."/>
            <person name="Barry K."/>
            <person name="Choi C."/>
            <person name="Clum A."/>
            <person name="Coughlan A.Y."/>
            <person name="Deshpande S."/>
            <person name="Douglass A.P."/>
            <person name="Hanson S.J."/>
            <person name="Klenk H.-P."/>
            <person name="Labutti K."/>
            <person name="Lapidus A."/>
            <person name="Lindquist E."/>
            <person name="Lipzen A."/>
            <person name="Meier-Kolthoff J.P."/>
            <person name="Ohm R.A."/>
            <person name="Otillar R.P."/>
            <person name="Pangilinan J."/>
            <person name="Peng Y."/>
            <person name="Rokas A."/>
            <person name="Rosa C.A."/>
            <person name="Scheuner C."/>
            <person name="Sibirny A.A."/>
            <person name="Slot J.C."/>
            <person name="Stielow J.B."/>
            <person name="Sun H."/>
            <person name="Kurtzman C.P."/>
            <person name="Blackwell M."/>
            <person name="Grigoriev I.V."/>
            <person name="Jeffries T.W."/>
        </authorList>
    </citation>
    <scope>NUCLEOTIDE SEQUENCE [LARGE SCALE GENOMIC DNA]</scope>
    <source>
        <strain evidence="2">NRRL Y-2460</strain>
    </source>
</reference>
<dbReference type="AlphaFoldDB" id="A0A1E4TSX0"/>
<dbReference type="Proteomes" id="UP000094236">
    <property type="component" value="Unassembled WGS sequence"/>
</dbReference>
<dbReference type="EMBL" id="KV454015">
    <property type="protein sequence ID" value="ODV94873.1"/>
    <property type="molecule type" value="Genomic_DNA"/>
</dbReference>
<sequence>MDSFRIVNDFTDDECKRLSKVIKHSLLDGMTIMIDASWLMVTDESTEYISQFKFVVLYALYLRVGSLEPSNLYEAVVLFANSIREVMHFFYNNPEMDKIYHEDIDAIINLLTGIPTSELLNITRERALKSLPRLRKLKLSDYYNYLEELYFYENDTNNFSNREEDEYELNSSGFQKIDDFSDTDSDKENISTSPIYNNDLTCFSLEKNNNREILGDITRSSKTNIIPPECTSNLGPPISFHEVTSNYDYLQKSSQIFQDSAQKSTSRSQDDFEIDWLVTKLANALRIP</sequence>
<proteinExistence type="predicted"/>
<protein>
    <submittedName>
        <fullName evidence="1">Uncharacterized protein</fullName>
    </submittedName>
</protein>
<accession>A0A1E4TSX0</accession>